<protein>
    <submittedName>
        <fullName evidence="1">Uncharacterized protein</fullName>
    </submittedName>
</protein>
<name>A0A3M8W4M0_9ACTN</name>
<dbReference type="Proteomes" id="UP000275401">
    <property type="component" value="Unassembled WGS sequence"/>
</dbReference>
<dbReference type="EMBL" id="RIBZ01000239">
    <property type="protein sequence ID" value="RNG23569.1"/>
    <property type="molecule type" value="Genomic_DNA"/>
</dbReference>
<proteinExistence type="predicted"/>
<reference evidence="1 2" key="1">
    <citation type="submission" date="2018-11" db="EMBL/GenBank/DDBJ databases">
        <title>The Potential of Streptomyces as Biocontrol Agents against the Tomato grey mould, Botrytis cinerea (Gray mold) Frontiers in Microbiology.</title>
        <authorList>
            <person name="Li D."/>
        </authorList>
    </citation>
    <scope>NUCLEOTIDE SEQUENCE [LARGE SCALE GENOMIC DNA]</scope>
    <source>
        <strain evidence="1 2">NEAU-LD23</strain>
    </source>
</reference>
<organism evidence="1 2">
    <name type="scientific">Streptomyces botrytidirepellens</name>
    <dbReference type="NCBI Taxonomy" id="2486417"/>
    <lineage>
        <taxon>Bacteria</taxon>
        <taxon>Bacillati</taxon>
        <taxon>Actinomycetota</taxon>
        <taxon>Actinomycetes</taxon>
        <taxon>Kitasatosporales</taxon>
        <taxon>Streptomycetaceae</taxon>
        <taxon>Streptomyces</taxon>
    </lineage>
</organism>
<evidence type="ECO:0000313" key="2">
    <source>
        <dbReference type="Proteomes" id="UP000275401"/>
    </source>
</evidence>
<comment type="caution">
    <text evidence="1">The sequence shown here is derived from an EMBL/GenBank/DDBJ whole genome shotgun (WGS) entry which is preliminary data.</text>
</comment>
<gene>
    <name evidence="1" type="ORF">EEJ42_18620</name>
</gene>
<accession>A0A3M8W4M0</accession>
<sequence length="67" mass="6957">MMADISRALRSGFHGHQGELASSSVSITVISQPSGEQRVYASAPHDVALSADSPTLPGLASSFSEQQ</sequence>
<dbReference type="AlphaFoldDB" id="A0A3M8W4M0"/>
<keyword evidence="2" id="KW-1185">Reference proteome</keyword>
<evidence type="ECO:0000313" key="1">
    <source>
        <dbReference type="EMBL" id="RNG23569.1"/>
    </source>
</evidence>